<evidence type="ECO:0000313" key="2">
    <source>
        <dbReference type="Proteomes" id="UP000499080"/>
    </source>
</evidence>
<evidence type="ECO:0008006" key="3">
    <source>
        <dbReference type="Google" id="ProtNLM"/>
    </source>
</evidence>
<accession>A0A4Y2NFC6</accession>
<reference evidence="1 2" key="1">
    <citation type="journal article" date="2019" name="Sci. Rep.">
        <title>Orb-weaving spider Araneus ventricosus genome elucidates the spidroin gene catalogue.</title>
        <authorList>
            <person name="Kono N."/>
            <person name="Nakamura H."/>
            <person name="Ohtoshi R."/>
            <person name="Moran D.A.P."/>
            <person name="Shinohara A."/>
            <person name="Yoshida Y."/>
            <person name="Fujiwara M."/>
            <person name="Mori M."/>
            <person name="Tomita M."/>
            <person name="Arakawa K."/>
        </authorList>
    </citation>
    <scope>NUCLEOTIDE SEQUENCE [LARGE SCALE GENOMIC DNA]</scope>
</reference>
<dbReference type="SUPFAM" id="SSF54171">
    <property type="entry name" value="DNA-binding domain"/>
    <property type="match status" value="1"/>
</dbReference>
<dbReference type="Proteomes" id="UP000499080">
    <property type="component" value="Unassembled WGS sequence"/>
</dbReference>
<dbReference type="GO" id="GO:0003677">
    <property type="term" value="F:DNA binding"/>
    <property type="evidence" value="ECO:0007669"/>
    <property type="project" value="InterPro"/>
</dbReference>
<organism evidence="1 2">
    <name type="scientific">Araneus ventricosus</name>
    <name type="common">Orbweaver spider</name>
    <name type="synonym">Epeira ventricosa</name>
    <dbReference type="NCBI Taxonomy" id="182803"/>
    <lineage>
        <taxon>Eukaryota</taxon>
        <taxon>Metazoa</taxon>
        <taxon>Ecdysozoa</taxon>
        <taxon>Arthropoda</taxon>
        <taxon>Chelicerata</taxon>
        <taxon>Arachnida</taxon>
        <taxon>Araneae</taxon>
        <taxon>Araneomorphae</taxon>
        <taxon>Entelegynae</taxon>
        <taxon>Araneoidea</taxon>
        <taxon>Araneidae</taxon>
        <taxon>Araneus</taxon>
    </lineage>
</organism>
<dbReference type="InterPro" id="IPR016177">
    <property type="entry name" value="DNA-bd_dom_sf"/>
</dbReference>
<comment type="caution">
    <text evidence="1">The sequence shown here is derived from an EMBL/GenBank/DDBJ whole genome shotgun (WGS) entry which is preliminary data.</text>
</comment>
<evidence type="ECO:0000313" key="1">
    <source>
        <dbReference type="EMBL" id="GBN38138.1"/>
    </source>
</evidence>
<gene>
    <name evidence="1" type="ORF">AVEN_182835_1</name>
</gene>
<dbReference type="EMBL" id="BGPR01127830">
    <property type="protein sequence ID" value="GBN38138.1"/>
    <property type="molecule type" value="Genomic_DNA"/>
</dbReference>
<dbReference type="AlphaFoldDB" id="A0A4Y2NFC6"/>
<sequence>MPCKLRDIGYGYRNLLKLIETINVRFDKSTPVKVDSNDHKFERVEAVLDPHYVANKIPLRTASYIDNNEIVPDEIDRESKSSDESDSESKLFSEKVVNWIRKPVPRTDGKRTEIYYYEEGKKQRLRSLKEVKDYCSENKLKFQPDIFNFKATDTYSGIVSGNYESSSSVRSESLCENIVIPKNYHQAIKIAL</sequence>
<proteinExistence type="predicted"/>
<dbReference type="OrthoDB" id="6437543at2759"/>
<name>A0A4Y2NFC6_ARAVE</name>
<protein>
    <recommendedName>
        <fullName evidence="3">MBD domain-containing protein</fullName>
    </recommendedName>
</protein>
<keyword evidence="2" id="KW-1185">Reference proteome</keyword>
<dbReference type="Gene3D" id="3.30.890.10">
    <property type="entry name" value="Methyl-cpg-binding Protein 2, Chain A"/>
    <property type="match status" value="1"/>
</dbReference>